<protein>
    <submittedName>
        <fullName evidence="5">[FeFe] hydrogenase H-cluster maturation GTPase HydF</fullName>
    </submittedName>
</protein>
<dbReference type="GO" id="GO:0005737">
    <property type="term" value="C:cytoplasm"/>
    <property type="evidence" value="ECO:0007669"/>
    <property type="project" value="TreeGrafter"/>
</dbReference>
<evidence type="ECO:0000313" key="6">
    <source>
        <dbReference type="Proteomes" id="UP000265882"/>
    </source>
</evidence>
<dbReference type="GO" id="GO:0030488">
    <property type="term" value="P:tRNA methylation"/>
    <property type="evidence" value="ECO:0007669"/>
    <property type="project" value="TreeGrafter"/>
</dbReference>
<dbReference type="NCBIfam" id="TIGR03918">
    <property type="entry name" value="GTP_HydF"/>
    <property type="match status" value="1"/>
</dbReference>
<evidence type="ECO:0000256" key="1">
    <source>
        <dbReference type="SAM" id="MobiDB-lite"/>
    </source>
</evidence>
<feature type="domain" description="Hydrogen maturase F tetramerization" evidence="4">
    <location>
        <begin position="284"/>
        <end position="397"/>
    </location>
</feature>
<feature type="domain" description="Hydrogen maturase F dimerization" evidence="3">
    <location>
        <begin position="179"/>
        <end position="277"/>
    </location>
</feature>
<gene>
    <name evidence="5" type="primary">hydF</name>
    <name evidence="5" type="ORF">C4520_18450</name>
</gene>
<dbReference type="GO" id="GO:0005525">
    <property type="term" value="F:GTP binding"/>
    <property type="evidence" value="ECO:0007669"/>
    <property type="project" value="InterPro"/>
</dbReference>
<accession>A0A3A4NLZ6</accession>
<comment type="caution">
    <text evidence="5">The sequence shown here is derived from an EMBL/GenBank/DDBJ whole genome shotgun (WGS) entry which is preliminary data.</text>
</comment>
<dbReference type="PANTHER" id="PTHR42714:SF6">
    <property type="entry name" value="TRANSLATION INITIATION FACTOR IF-2"/>
    <property type="match status" value="1"/>
</dbReference>
<evidence type="ECO:0000259" key="2">
    <source>
        <dbReference type="Pfam" id="PF01926"/>
    </source>
</evidence>
<proteinExistence type="predicted"/>
<dbReference type="InterPro" id="IPR027417">
    <property type="entry name" value="P-loop_NTPase"/>
</dbReference>
<dbReference type="Gene3D" id="3.40.50.11410">
    <property type="match status" value="1"/>
</dbReference>
<organism evidence="5 6">
    <name type="scientific">Abyssobacteria bacterium (strain SURF_5)</name>
    <dbReference type="NCBI Taxonomy" id="2093360"/>
    <lineage>
        <taxon>Bacteria</taxon>
        <taxon>Pseudomonadati</taxon>
        <taxon>Candidatus Hydrogenedentota</taxon>
        <taxon>Candidatus Abyssobacteria</taxon>
    </lineage>
</organism>
<dbReference type="AlphaFoldDB" id="A0A3A4NLZ6"/>
<dbReference type="CDD" id="cd00880">
    <property type="entry name" value="Era_like"/>
    <property type="match status" value="1"/>
</dbReference>
<dbReference type="Proteomes" id="UP000265882">
    <property type="component" value="Unassembled WGS sequence"/>
</dbReference>
<evidence type="ECO:0000313" key="5">
    <source>
        <dbReference type="EMBL" id="RJP16614.1"/>
    </source>
</evidence>
<dbReference type="InterPro" id="IPR006073">
    <property type="entry name" value="GTP-bd"/>
</dbReference>
<dbReference type="NCBIfam" id="TIGR00231">
    <property type="entry name" value="small_GTP"/>
    <property type="match status" value="1"/>
</dbReference>
<dbReference type="Pfam" id="PF01926">
    <property type="entry name" value="MMR_HSR1"/>
    <property type="match status" value="1"/>
</dbReference>
<reference evidence="5 6" key="1">
    <citation type="journal article" date="2017" name="ISME J.">
        <title>Energy and carbon metabolisms in a deep terrestrial subsurface fluid microbial community.</title>
        <authorList>
            <person name="Momper L."/>
            <person name="Jungbluth S.P."/>
            <person name="Lee M.D."/>
            <person name="Amend J.P."/>
        </authorList>
    </citation>
    <scope>NUCLEOTIDE SEQUENCE [LARGE SCALE GENOMIC DNA]</scope>
    <source>
        <strain evidence="5">SURF_5</strain>
    </source>
</reference>
<evidence type="ECO:0000259" key="3">
    <source>
        <dbReference type="Pfam" id="PF18128"/>
    </source>
</evidence>
<dbReference type="InterPro" id="IPR041606">
    <property type="entry name" value="HydF_dimer"/>
</dbReference>
<dbReference type="SUPFAM" id="SSF52540">
    <property type="entry name" value="P-loop containing nucleoside triphosphate hydrolases"/>
    <property type="match status" value="1"/>
</dbReference>
<dbReference type="EMBL" id="QZKU01000127">
    <property type="protein sequence ID" value="RJP16614.1"/>
    <property type="molecule type" value="Genomic_DNA"/>
</dbReference>
<dbReference type="PANTHER" id="PTHR42714">
    <property type="entry name" value="TRNA MODIFICATION GTPASE GTPBP3"/>
    <property type="match status" value="1"/>
</dbReference>
<dbReference type="Pfam" id="PF18133">
    <property type="entry name" value="HydF_tetramer"/>
    <property type="match status" value="1"/>
</dbReference>
<dbReference type="InterPro" id="IPR005225">
    <property type="entry name" value="Small_GTP-bd"/>
</dbReference>
<dbReference type="Gene3D" id="3.40.50.11420">
    <property type="match status" value="1"/>
</dbReference>
<dbReference type="InterPro" id="IPR023873">
    <property type="entry name" value="FeFe-hyd_GTPase_HydF"/>
</dbReference>
<dbReference type="GO" id="GO:0002098">
    <property type="term" value="P:tRNA wobble uridine modification"/>
    <property type="evidence" value="ECO:0007669"/>
    <property type="project" value="TreeGrafter"/>
</dbReference>
<sequence>MGQRAPKGIRLHIGLFGRRNVGKSSLLNAITRQQVSIVSEQAGTTTDPVEKPMELLPLGPVLFIDTAGIDDVGALGELRVKRTRQVFERTDLGVLITEPNTWGAFEEQLLEQLRSLHIPVLVVFNKIDLDQPNPAILEHLISSKIPVVKTAASQNVGILDFRQALLDAAPPEFINNPAILADLIGPGEMAVLVIPIDKEAPKGRLILPQVQAIRDLLDNDSCCVIVKERELRDALESLKRPPRLVVTDSQVFLKVAADTPRSIKLTSFSILFARYKGNLLEQVLGALAIKRLKRGDRILIAEACSHHPIAEDIGRVKIPRWLTQFVGGKLEFDTVQGHDFPENLSIYKLIVHCGACMLNRREMLSRHIKARRAGVPLTNYGLVIAYSLGILERALEPFPSALDLLNEHKECPHEPPGNTRMVEGERPAKSPGTMAAG</sequence>
<feature type="domain" description="G" evidence="2">
    <location>
        <begin position="13"/>
        <end position="126"/>
    </location>
</feature>
<name>A0A3A4NLZ6_ABYX5</name>
<feature type="region of interest" description="Disordered" evidence="1">
    <location>
        <begin position="409"/>
        <end position="437"/>
    </location>
</feature>
<dbReference type="InterPro" id="IPR040644">
    <property type="entry name" value="HydF_tetramer"/>
</dbReference>
<dbReference type="Gene3D" id="3.40.50.300">
    <property type="entry name" value="P-loop containing nucleotide triphosphate hydrolases"/>
    <property type="match status" value="1"/>
</dbReference>
<dbReference type="Pfam" id="PF18128">
    <property type="entry name" value="HydF_dimer"/>
    <property type="match status" value="1"/>
</dbReference>
<evidence type="ECO:0000259" key="4">
    <source>
        <dbReference type="Pfam" id="PF18133"/>
    </source>
</evidence>